<keyword evidence="3" id="KW-1185">Reference proteome</keyword>
<name>A0ABV0V664_9TELE</name>
<keyword evidence="1" id="KW-0812">Transmembrane</keyword>
<organism evidence="2 3">
    <name type="scientific">Ilyodon furcidens</name>
    <name type="common">goldbreast splitfin</name>
    <dbReference type="NCBI Taxonomy" id="33524"/>
    <lineage>
        <taxon>Eukaryota</taxon>
        <taxon>Metazoa</taxon>
        <taxon>Chordata</taxon>
        <taxon>Craniata</taxon>
        <taxon>Vertebrata</taxon>
        <taxon>Euteleostomi</taxon>
        <taxon>Actinopterygii</taxon>
        <taxon>Neopterygii</taxon>
        <taxon>Teleostei</taxon>
        <taxon>Neoteleostei</taxon>
        <taxon>Acanthomorphata</taxon>
        <taxon>Ovalentaria</taxon>
        <taxon>Atherinomorphae</taxon>
        <taxon>Cyprinodontiformes</taxon>
        <taxon>Goodeidae</taxon>
        <taxon>Ilyodon</taxon>
    </lineage>
</organism>
<feature type="transmembrane region" description="Helical" evidence="1">
    <location>
        <begin position="80"/>
        <end position="99"/>
    </location>
</feature>
<comment type="caution">
    <text evidence="2">The sequence shown here is derived from an EMBL/GenBank/DDBJ whole genome shotgun (WGS) entry which is preliminary data.</text>
</comment>
<proteinExistence type="predicted"/>
<accession>A0ABV0V664</accession>
<evidence type="ECO:0000313" key="2">
    <source>
        <dbReference type="EMBL" id="MEQ2252596.1"/>
    </source>
</evidence>
<reference evidence="2 3" key="1">
    <citation type="submission" date="2021-06" db="EMBL/GenBank/DDBJ databases">
        <authorList>
            <person name="Palmer J.M."/>
        </authorList>
    </citation>
    <scope>NUCLEOTIDE SEQUENCE [LARGE SCALE GENOMIC DNA]</scope>
    <source>
        <strain evidence="3">if_2019</strain>
        <tissue evidence="2">Muscle</tissue>
    </source>
</reference>
<protein>
    <submittedName>
        <fullName evidence="2">Uncharacterized protein</fullName>
    </submittedName>
</protein>
<dbReference type="Proteomes" id="UP001482620">
    <property type="component" value="Unassembled WGS sequence"/>
</dbReference>
<keyword evidence="1" id="KW-1133">Transmembrane helix</keyword>
<evidence type="ECO:0000256" key="1">
    <source>
        <dbReference type="SAM" id="Phobius"/>
    </source>
</evidence>
<evidence type="ECO:0000313" key="3">
    <source>
        <dbReference type="Proteomes" id="UP001482620"/>
    </source>
</evidence>
<keyword evidence="1" id="KW-0472">Membrane</keyword>
<dbReference type="EMBL" id="JAHRIQ010095357">
    <property type="protein sequence ID" value="MEQ2252596.1"/>
    <property type="molecule type" value="Genomic_DNA"/>
</dbReference>
<gene>
    <name evidence="2" type="ORF">ILYODFUR_023388</name>
</gene>
<sequence length="132" mass="14441">MGLEHDNRHIEGVGGGYCASAITDNMSMEASHGGMSECSIQCWNAIKPAVSQIPRGRNVLSADLTRCKCTVTIATTVQPLFVSLNWVFVLTVVVFAVHGKQYKHCVPGKTVCRMTEQSCNLFLSRGFILCFI</sequence>